<organism evidence="2 3">
    <name type="scientific">Tuber borchii</name>
    <name type="common">White truffle</name>
    <dbReference type="NCBI Taxonomy" id="42251"/>
    <lineage>
        <taxon>Eukaryota</taxon>
        <taxon>Fungi</taxon>
        <taxon>Dikarya</taxon>
        <taxon>Ascomycota</taxon>
        <taxon>Pezizomycotina</taxon>
        <taxon>Pezizomycetes</taxon>
        <taxon>Pezizales</taxon>
        <taxon>Tuberaceae</taxon>
        <taxon>Tuber</taxon>
    </lineage>
</organism>
<name>A0A2T6ZWU8_TUBBO</name>
<dbReference type="Proteomes" id="UP000244722">
    <property type="component" value="Unassembled WGS sequence"/>
</dbReference>
<evidence type="ECO:0000313" key="3">
    <source>
        <dbReference type="Proteomes" id="UP000244722"/>
    </source>
</evidence>
<protein>
    <submittedName>
        <fullName evidence="2">Uncharacterized protein</fullName>
    </submittedName>
</protein>
<keyword evidence="3" id="KW-1185">Reference proteome</keyword>
<keyword evidence="1" id="KW-0472">Membrane</keyword>
<accession>A0A2T6ZWU8</accession>
<evidence type="ECO:0000313" key="2">
    <source>
        <dbReference type="EMBL" id="PUU79904.1"/>
    </source>
</evidence>
<sequence length="52" mass="6234">MYYLPLFTISPFSVSFLYIGLYCLRWLAQVIPPLCRICRMSLRPSSLEVYRR</sequence>
<comment type="caution">
    <text evidence="2">The sequence shown here is derived from an EMBL/GenBank/DDBJ whole genome shotgun (WGS) entry which is preliminary data.</text>
</comment>
<gene>
    <name evidence="2" type="ORF">B9Z19DRAFT_1080627</name>
</gene>
<dbReference type="EMBL" id="NESQ01000078">
    <property type="protein sequence ID" value="PUU79904.1"/>
    <property type="molecule type" value="Genomic_DNA"/>
</dbReference>
<feature type="transmembrane region" description="Helical" evidence="1">
    <location>
        <begin position="6"/>
        <end position="27"/>
    </location>
</feature>
<keyword evidence="1" id="KW-0812">Transmembrane</keyword>
<proteinExistence type="predicted"/>
<dbReference type="AlphaFoldDB" id="A0A2T6ZWU8"/>
<keyword evidence="1" id="KW-1133">Transmembrane helix</keyword>
<evidence type="ECO:0000256" key="1">
    <source>
        <dbReference type="SAM" id="Phobius"/>
    </source>
</evidence>
<reference evidence="2 3" key="1">
    <citation type="submission" date="2017-04" db="EMBL/GenBank/DDBJ databases">
        <title>Draft genome sequence of Tuber borchii Vittad., a whitish edible truffle.</title>
        <authorList>
            <consortium name="DOE Joint Genome Institute"/>
            <person name="Murat C."/>
            <person name="Kuo A."/>
            <person name="Barry K.W."/>
            <person name="Clum A."/>
            <person name="Dockter R.B."/>
            <person name="Fauchery L."/>
            <person name="Iotti M."/>
            <person name="Kohler A."/>
            <person name="Labutti K."/>
            <person name="Lindquist E.A."/>
            <person name="Lipzen A."/>
            <person name="Ohm R.A."/>
            <person name="Wang M."/>
            <person name="Grigoriev I.V."/>
            <person name="Zambonelli A."/>
            <person name="Martin F.M."/>
        </authorList>
    </citation>
    <scope>NUCLEOTIDE SEQUENCE [LARGE SCALE GENOMIC DNA]</scope>
    <source>
        <strain evidence="2 3">Tbo3840</strain>
    </source>
</reference>